<dbReference type="STRING" id="293613.A1E_01715"/>
<dbReference type="KEGG" id="rcm:A1E_01715"/>
<proteinExistence type="predicted"/>
<name>A8EY55_RICCK</name>
<evidence type="ECO:0000313" key="1">
    <source>
        <dbReference type="EMBL" id="ABV73288.1"/>
    </source>
</evidence>
<accession>A8EY55</accession>
<dbReference type="EMBL" id="CP000409">
    <property type="protein sequence ID" value="ABV73288.1"/>
    <property type="molecule type" value="Genomic_DNA"/>
</dbReference>
<dbReference type="AlphaFoldDB" id="A8EY55"/>
<sequence>MINKNSLAVKKIYEKINNKITKELAEALIKKYEVFK</sequence>
<protein>
    <submittedName>
        <fullName evidence="1">Uncharacterized protein</fullName>
    </submittedName>
</protein>
<gene>
    <name evidence="1" type="ordered locus">A1E_01715</name>
</gene>
<reference evidence="2" key="1">
    <citation type="submission" date="2007-09" db="EMBL/GenBank/DDBJ databases">
        <title>Complete genome sequence of Rickettsia canadensis.</title>
        <authorList>
            <person name="Madan A."/>
            <person name="Fahey J."/>
            <person name="Helton E."/>
            <person name="Ketteman M."/>
            <person name="Madan A."/>
            <person name="Rodrigues S."/>
            <person name="Sanchez A."/>
            <person name="Whiting M."/>
            <person name="Dasch G."/>
            <person name="Eremeeva M."/>
        </authorList>
    </citation>
    <scope>NUCLEOTIDE SEQUENCE [LARGE SCALE GENOMIC DNA]</scope>
    <source>
        <strain evidence="2">McKiel</strain>
    </source>
</reference>
<evidence type="ECO:0000313" key="2">
    <source>
        <dbReference type="Proteomes" id="UP000007056"/>
    </source>
</evidence>
<dbReference type="HOGENOM" id="CLU_3358166_0_0_5"/>
<dbReference type="Proteomes" id="UP000007056">
    <property type="component" value="Chromosome"/>
</dbReference>
<organism evidence="1 2">
    <name type="scientific">Rickettsia canadensis (strain McKiel)</name>
    <dbReference type="NCBI Taxonomy" id="293613"/>
    <lineage>
        <taxon>Bacteria</taxon>
        <taxon>Pseudomonadati</taxon>
        <taxon>Pseudomonadota</taxon>
        <taxon>Alphaproteobacteria</taxon>
        <taxon>Rickettsiales</taxon>
        <taxon>Rickettsiaceae</taxon>
        <taxon>Rickettsieae</taxon>
        <taxon>Rickettsia</taxon>
        <taxon>belli group</taxon>
    </lineage>
</organism>